<dbReference type="GO" id="GO:0006152">
    <property type="term" value="P:purine nucleoside catabolic process"/>
    <property type="evidence" value="ECO:0007669"/>
    <property type="project" value="TreeGrafter"/>
</dbReference>
<dbReference type="InterPro" id="IPR001910">
    <property type="entry name" value="Inosine/uridine_hydrolase_dom"/>
</dbReference>
<sequence length="332" mass="35898">MTSAPAWLSPNTPLAVFTDIGDDVDDTAALRLLATDPLLKFVGTVDERPGHPRAQLARRLLDLVGRTDVRVVPGAILGDSPYWCADGLAPADTPVWCADMYDAFAQLCEFAPGPLRVASLGPLTDIAQLLITDAQQPAPLGLADRMRIVAMAGGLDGYLDPRAEHNVRMNPAAAHTVLTRARHVALVLADHTFVPDIAIDQDHPLYRRLAASPQPWAQLIAAHYRAYCTTYWRSSKLHDGAAASVVMGLPFVRGAVSEFHLYRDGRMRTGTGVQAWVSTGIDYPALMAWVEDLFFTATPAPAVGHGPGLRQLMADLDDLAAGARDLPGRWRT</sequence>
<gene>
    <name evidence="4" type="ORF">BJY24_005750</name>
</gene>
<evidence type="ECO:0000313" key="5">
    <source>
        <dbReference type="Proteomes" id="UP000540412"/>
    </source>
</evidence>
<evidence type="ECO:0000256" key="1">
    <source>
        <dbReference type="ARBA" id="ARBA00022801"/>
    </source>
</evidence>
<dbReference type="EMBL" id="JACHIT010000002">
    <property type="protein sequence ID" value="MBB5916838.1"/>
    <property type="molecule type" value="Genomic_DNA"/>
</dbReference>
<dbReference type="Gene3D" id="3.90.245.10">
    <property type="entry name" value="Ribonucleoside hydrolase-like"/>
    <property type="match status" value="1"/>
</dbReference>
<dbReference type="AlphaFoldDB" id="A0A7W9PJW7"/>
<proteinExistence type="predicted"/>
<evidence type="ECO:0000313" key="4">
    <source>
        <dbReference type="EMBL" id="MBB5916838.1"/>
    </source>
</evidence>
<dbReference type="Proteomes" id="UP000540412">
    <property type="component" value="Unassembled WGS sequence"/>
</dbReference>
<evidence type="ECO:0000259" key="3">
    <source>
        <dbReference type="Pfam" id="PF01156"/>
    </source>
</evidence>
<feature type="domain" description="Inosine/uridine-preferring nucleoside hydrolase" evidence="3">
    <location>
        <begin position="16"/>
        <end position="249"/>
    </location>
</feature>
<organism evidence="4 5">
    <name type="scientific">Nocardia transvalensis</name>
    <dbReference type="NCBI Taxonomy" id="37333"/>
    <lineage>
        <taxon>Bacteria</taxon>
        <taxon>Bacillati</taxon>
        <taxon>Actinomycetota</taxon>
        <taxon>Actinomycetes</taxon>
        <taxon>Mycobacteriales</taxon>
        <taxon>Nocardiaceae</taxon>
        <taxon>Nocardia</taxon>
    </lineage>
</organism>
<evidence type="ECO:0000256" key="2">
    <source>
        <dbReference type="ARBA" id="ARBA00023295"/>
    </source>
</evidence>
<dbReference type="Pfam" id="PF01156">
    <property type="entry name" value="IU_nuc_hydro"/>
    <property type="match status" value="1"/>
</dbReference>
<comment type="caution">
    <text evidence="4">The sequence shown here is derived from an EMBL/GenBank/DDBJ whole genome shotgun (WGS) entry which is preliminary data.</text>
</comment>
<name>A0A7W9PJW7_9NOCA</name>
<dbReference type="GO" id="GO:0005829">
    <property type="term" value="C:cytosol"/>
    <property type="evidence" value="ECO:0007669"/>
    <property type="project" value="TreeGrafter"/>
</dbReference>
<dbReference type="GO" id="GO:0008477">
    <property type="term" value="F:purine nucleosidase activity"/>
    <property type="evidence" value="ECO:0007669"/>
    <property type="project" value="TreeGrafter"/>
</dbReference>
<dbReference type="InterPro" id="IPR023186">
    <property type="entry name" value="IUNH"/>
</dbReference>
<dbReference type="PANTHER" id="PTHR12304:SF4">
    <property type="entry name" value="URIDINE NUCLEOSIDASE"/>
    <property type="match status" value="1"/>
</dbReference>
<keyword evidence="2" id="KW-0326">Glycosidase</keyword>
<reference evidence="4 5" key="1">
    <citation type="submission" date="2020-08" db="EMBL/GenBank/DDBJ databases">
        <title>Sequencing the genomes of 1000 actinobacteria strains.</title>
        <authorList>
            <person name="Klenk H.-P."/>
        </authorList>
    </citation>
    <scope>NUCLEOTIDE SEQUENCE [LARGE SCALE GENOMIC DNA]</scope>
    <source>
        <strain evidence="4 5">DSM 43582</strain>
    </source>
</reference>
<keyword evidence="1 4" id="KW-0378">Hydrolase</keyword>
<dbReference type="InterPro" id="IPR036452">
    <property type="entry name" value="Ribo_hydro-like"/>
</dbReference>
<dbReference type="PANTHER" id="PTHR12304">
    <property type="entry name" value="INOSINE-URIDINE PREFERRING NUCLEOSIDE HYDROLASE"/>
    <property type="match status" value="1"/>
</dbReference>
<protein>
    <submittedName>
        <fullName evidence="4">Inosine-uridine nucleoside N-ribohydrolase</fullName>
    </submittedName>
</protein>
<dbReference type="RefSeq" id="WP_083905767.1">
    <property type="nucleotide sequence ID" value="NZ_JACHIT010000002.1"/>
</dbReference>
<accession>A0A7W9PJW7</accession>
<dbReference type="SUPFAM" id="SSF53590">
    <property type="entry name" value="Nucleoside hydrolase"/>
    <property type="match status" value="1"/>
</dbReference>
<keyword evidence="5" id="KW-1185">Reference proteome</keyword>